<protein>
    <submittedName>
        <fullName evidence="1">DUF2735 domain-containing protein</fullName>
    </submittedName>
</protein>
<dbReference type="OrthoDB" id="8001436at2"/>
<proteinExistence type="predicted"/>
<organism evidence="1 2">
    <name type="scientific">Mesorhizobium helmanticense</name>
    <dbReference type="NCBI Taxonomy" id="1776423"/>
    <lineage>
        <taxon>Bacteria</taxon>
        <taxon>Pseudomonadati</taxon>
        <taxon>Pseudomonadota</taxon>
        <taxon>Alphaproteobacteria</taxon>
        <taxon>Hyphomicrobiales</taxon>
        <taxon>Phyllobacteriaceae</taxon>
        <taxon>Mesorhizobium</taxon>
    </lineage>
</organism>
<comment type="caution">
    <text evidence="1">The sequence shown here is derived from an EMBL/GenBank/DDBJ whole genome shotgun (WGS) entry which is preliminary data.</text>
</comment>
<name>A0A2T4J1G8_9HYPH</name>
<gene>
    <name evidence="1" type="ORF">C9427_05590</name>
</gene>
<accession>A0A2T4J1G8</accession>
<dbReference type="EMBL" id="PZJX01000007">
    <property type="protein sequence ID" value="PTE11678.1"/>
    <property type="molecule type" value="Genomic_DNA"/>
</dbReference>
<dbReference type="Proteomes" id="UP000240259">
    <property type="component" value="Unassembled WGS sequence"/>
</dbReference>
<dbReference type="AlphaFoldDB" id="A0A2T4J1G8"/>
<evidence type="ECO:0000313" key="1">
    <source>
        <dbReference type="EMBL" id="PTE11678.1"/>
    </source>
</evidence>
<dbReference type="RefSeq" id="WP_107648167.1">
    <property type="nucleotide sequence ID" value="NZ_PZJX01000007.1"/>
</dbReference>
<reference evidence="1 2" key="1">
    <citation type="submission" date="2018-03" db="EMBL/GenBank/DDBJ databases">
        <title>Genome sequence of the symbiotic type strain Mesorhizobium helmanticense CSLC115NT isolated from Lotus corniculatus nodules.</title>
        <authorList>
            <person name="Sannazzaro A.I."/>
            <person name="Torres Tejerizo G.A."/>
            <person name="Dip D."/>
            <person name="Caballero M."/>
            <person name="Pistorio M."/>
            <person name="Estrella M.J."/>
        </authorList>
    </citation>
    <scope>NUCLEOTIDE SEQUENCE [LARGE SCALE GENOMIC DNA]</scope>
    <source>
        <strain evidence="1 2">CSLC115N</strain>
    </source>
</reference>
<evidence type="ECO:0000313" key="2">
    <source>
        <dbReference type="Proteomes" id="UP000240259"/>
    </source>
</evidence>
<sequence length="66" mass="7226">MEITPTRPSAKILMFPVAARASALNLSEKAKFAAELASLRSVSTDFGDAWYHEAAIEDEAKQTRKS</sequence>
<dbReference type="Pfam" id="PF10931">
    <property type="entry name" value="DUF2735"/>
    <property type="match status" value="1"/>
</dbReference>
<keyword evidence="2" id="KW-1185">Reference proteome</keyword>
<dbReference type="InterPro" id="IPR021232">
    <property type="entry name" value="DUF2735"/>
</dbReference>